<evidence type="ECO:0000256" key="4">
    <source>
        <dbReference type="ARBA" id="ARBA00022692"/>
    </source>
</evidence>
<accession>A0A498J7V8</accession>
<keyword evidence="4 9" id="KW-0812">Transmembrane</keyword>
<evidence type="ECO:0000256" key="2">
    <source>
        <dbReference type="ARBA" id="ARBA00004651"/>
    </source>
</evidence>
<organism evidence="10 11">
    <name type="scientific">Malus domestica</name>
    <name type="common">Apple</name>
    <name type="synonym">Pyrus malus</name>
    <dbReference type="NCBI Taxonomy" id="3750"/>
    <lineage>
        <taxon>Eukaryota</taxon>
        <taxon>Viridiplantae</taxon>
        <taxon>Streptophyta</taxon>
        <taxon>Embryophyta</taxon>
        <taxon>Tracheophyta</taxon>
        <taxon>Spermatophyta</taxon>
        <taxon>Magnoliopsida</taxon>
        <taxon>eudicotyledons</taxon>
        <taxon>Gunneridae</taxon>
        <taxon>Pentapetalae</taxon>
        <taxon>rosids</taxon>
        <taxon>fabids</taxon>
        <taxon>Rosales</taxon>
        <taxon>Rosaceae</taxon>
        <taxon>Amygdaloideae</taxon>
        <taxon>Maleae</taxon>
        <taxon>Malus</taxon>
    </lineage>
</organism>
<dbReference type="Proteomes" id="UP000290289">
    <property type="component" value="Chromosome 8"/>
</dbReference>
<evidence type="ECO:0000256" key="9">
    <source>
        <dbReference type="SAM" id="Phobius"/>
    </source>
</evidence>
<sequence>KRTCQVDYLTRSIVQILTRYLLQKLFSPGVAGWFFLDGVVGCCFQKRYILYVRQFGHSNYLGSLTTFNGWNQKMLELSVEHHWVFALLGFLMAQIAGLILLFYVTDYIGLFLAAYSIIFRVETARGFRHLLDRSLICGVTSSRRSSRVDSYKRHLVALAVFLLMLGALWGVSGILLREEFNSDSSEWFLAWLNGRGLGMAGLFKWVLFGTLSANVSAACIMVALSTVKKAVSSCDMISVHIHMMT</sequence>
<comment type="caution">
    <text evidence="10">The sequence shown here is derived from an EMBL/GenBank/DDBJ whole genome shotgun (WGS) entry which is preliminary data.</text>
</comment>
<reference evidence="10 11" key="1">
    <citation type="submission" date="2018-10" db="EMBL/GenBank/DDBJ databases">
        <title>A high-quality apple genome assembly.</title>
        <authorList>
            <person name="Hu J."/>
        </authorList>
    </citation>
    <scope>NUCLEOTIDE SEQUENCE [LARGE SCALE GENOMIC DNA]</scope>
    <source>
        <strain evidence="11">cv. HFTH1</strain>
        <tissue evidence="10">Young leaf</tissue>
    </source>
</reference>
<feature type="transmembrane region" description="Helical" evidence="9">
    <location>
        <begin position="196"/>
        <end position="224"/>
    </location>
</feature>
<dbReference type="InterPro" id="IPR003691">
    <property type="entry name" value="FluC"/>
</dbReference>
<dbReference type="STRING" id="3750.A0A498J7V8"/>
<comment type="catalytic activity">
    <reaction evidence="8">
        <text>fluoride(in) = fluoride(out)</text>
        <dbReference type="Rhea" id="RHEA:76159"/>
        <dbReference type="ChEBI" id="CHEBI:17051"/>
    </reaction>
    <physiologicalReaction direction="left-to-right" evidence="8">
        <dbReference type="Rhea" id="RHEA:76160"/>
    </physiologicalReaction>
</comment>
<feature type="transmembrane region" description="Helical" evidence="9">
    <location>
        <begin position="25"/>
        <end position="44"/>
    </location>
</feature>
<evidence type="ECO:0000256" key="1">
    <source>
        <dbReference type="ARBA" id="ARBA00002598"/>
    </source>
</evidence>
<feature type="non-terminal residue" evidence="10">
    <location>
        <position position="1"/>
    </location>
</feature>
<evidence type="ECO:0000313" key="10">
    <source>
        <dbReference type="EMBL" id="RXH90895.1"/>
    </source>
</evidence>
<dbReference type="PANTHER" id="PTHR28259">
    <property type="entry name" value="FLUORIDE EXPORT PROTEIN 1-RELATED"/>
    <property type="match status" value="1"/>
</dbReference>
<keyword evidence="5 9" id="KW-1133">Transmembrane helix</keyword>
<proteinExistence type="inferred from homology"/>
<dbReference type="AlphaFoldDB" id="A0A498J7V8"/>
<keyword evidence="3" id="KW-1003">Cell membrane</keyword>
<evidence type="ECO:0000256" key="5">
    <source>
        <dbReference type="ARBA" id="ARBA00022989"/>
    </source>
</evidence>
<dbReference type="GO" id="GO:1903425">
    <property type="term" value="F:fluoride transmembrane transporter activity"/>
    <property type="evidence" value="ECO:0007669"/>
    <property type="project" value="TreeGrafter"/>
</dbReference>
<feature type="transmembrane region" description="Helical" evidence="9">
    <location>
        <begin position="155"/>
        <end position="176"/>
    </location>
</feature>
<evidence type="ECO:0000256" key="8">
    <source>
        <dbReference type="ARBA" id="ARBA00035585"/>
    </source>
</evidence>
<keyword evidence="6 9" id="KW-0472">Membrane</keyword>
<comment type="subcellular location">
    <subcellularLocation>
        <location evidence="2">Cell membrane</location>
        <topology evidence="2">Multi-pass membrane protein</topology>
    </subcellularLocation>
</comment>
<feature type="transmembrane region" description="Helical" evidence="9">
    <location>
        <begin position="83"/>
        <end position="101"/>
    </location>
</feature>
<comment type="similarity">
    <text evidence="7">Belongs to the fluoride channel Fluc/FEX (TC 1.A.43) family.</text>
</comment>
<evidence type="ECO:0000256" key="3">
    <source>
        <dbReference type="ARBA" id="ARBA00022475"/>
    </source>
</evidence>
<evidence type="ECO:0000256" key="6">
    <source>
        <dbReference type="ARBA" id="ARBA00023136"/>
    </source>
</evidence>
<protein>
    <submittedName>
        <fullName evidence="10">Uncharacterized protein</fullName>
    </submittedName>
</protein>
<gene>
    <name evidence="10" type="ORF">DVH24_006840</name>
</gene>
<evidence type="ECO:0000256" key="7">
    <source>
        <dbReference type="ARBA" id="ARBA00035120"/>
    </source>
</evidence>
<dbReference type="PANTHER" id="PTHR28259:SF1">
    <property type="entry name" value="FLUORIDE EXPORT PROTEIN 1-RELATED"/>
    <property type="match status" value="1"/>
</dbReference>
<dbReference type="EMBL" id="RDQH01000334">
    <property type="protein sequence ID" value="RXH90895.1"/>
    <property type="molecule type" value="Genomic_DNA"/>
</dbReference>
<evidence type="ECO:0000313" key="11">
    <source>
        <dbReference type="Proteomes" id="UP000290289"/>
    </source>
</evidence>
<comment type="function">
    <text evidence="1">Fluoride channel required for the rapid expulsion of cytoplasmic fluoride.</text>
</comment>
<keyword evidence="11" id="KW-1185">Reference proteome</keyword>
<name>A0A498J7V8_MALDO</name>
<dbReference type="GO" id="GO:0005886">
    <property type="term" value="C:plasma membrane"/>
    <property type="evidence" value="ECO:0007669"/>
    <property type="project" value="UniProtKB-SubCell"/>
</dbReference>